<sequence>MSELAVKRGAVMPVKQSLFLVFRIGNERYALQAIEVAEVLPQLPLKPIPRAPDWVAGVFAYRGAVVPVIDLSALTFGQPAQARTSTRLVLVHYRPDEATPAQLLGLILEQVTDTLRCNPADFQPYGLDNRQAPYLGPVREDVQGLLQWVRVADLLDEQVRALLFPSPPLDLAQFEEQG</sequence>
<protein>
    <submittedName>
        <fullName evidence="2">Chemotaxis protein CheW</fullName>
    </submittedName>
</protein>
<dbReference type="Proteomes" id="UP000036955">
    <property type="component" value="Unassembled WGS sequence"/>
</dbReference>
<dbReference type="SUPFAM" id="SSF50341">
    <property type="entry name" value="CheW-like"/>
    <property type="match status" value="1"/>
</dbReference>
<gene>
    <name evidence="2" type="ORF">ACS77_26115</name>
</gene>
<evidence type="ECO:0000313" key="2">
    <source>
        <dbReference type="EMBL" id="KNH18866.1"/>
    </source>
</evidence>
<dbReference type="PATRIC" id="fig|317.197.peg.5277"/>
<dbReference type="Gene3D" id="2.30.30.40">
    <property type="entry name" value="SH3 Domains"/>
    <property type="match status" value="1"/>
</dbReference>
<dbReference type="GO" id="GO:0005829">
    <property type="term" value="C:cytosol"/>
    <property type="evidence" value="ECO:0007669"/>
    <property type="project" value="TreeGrafter"/>
</dbReference>
<comment type="caution">
    <text evidence="2">The sequence shown here is derived from an EMBL/GenBank/DDBJ whole genome shotgun (WGS) entry which is preliminary data.</text>
</comment>
<dbReference type="GO" id="GO:0007165">
    <property type="term" value="P:signal transduction"/>
    <property type="evidence" value="ECO:0007669"/>
    <property type="project" value="InterPro"/>
</dbReference>
<dbReference type="Gene3D" id="2.40.50.180">
    <property type="entry name" value="CheA-289, Domain 4"/>
    <property type="match status" value="1"/>
</dbReference>
<dbReference type="PANTHER" id="PTHR22617:SF43">
    <property type="entry name" value="PROTEIN PILI"/>
    <property type="match status" value="1"/>
</dbReference>
<dbReference type="AlphaFoldDB" id="A0A0L1LRS2"/>
<proteinExistence type="predicted"/>
<dbReference type="OrthoDB" id="21913at2"/>
<dbReference type="PROSITE" id="PS50851">
    <property type="entry name" value="CHEW"/>
    <property type="match status" value="1"/>
</dbReference>
<evidence type="ECO:0000259" key="1">
    <source>
        <dbReference type="PROSITE" id="PS50851"/>
    </source>
</evidence>
<name>A0A0L1LRS2_PSESX</name>
<dbReference type="GO" id="GO:0006935">
    <property type="term" value="P:chemotaxis"/>
    <property type="evidence" value="ECO:0007669"/>
    <property type="project" value="InterPro"/>
</dbReference>
<dbReference type="Pfam" id="PF01584">
    <property type="entry name" value="CheW"/>
    <property type="match status" value="1"/>
</dbReference>
<dbReference type="InterPro" id="IPR039315">
    <property type="entry name" value="CheW"/>
</dbReference>
<dbReference type="EMBL" id="LFQK01000065">
    <property type="protein sequence ID" value="KNH18866.1"/>
    <property type="molecule type" value="Genomic_DNA"/>
</dbReference>
<organism evidence="2 3">
    <name type="scientific">Pseudomonas syringae</name>
    <dbReference type="NCBI Taxonomy" id="317"/>
    <lineage>
        <taxon>Bacteria</taxon>
        <taxon>Pseudomonadati</taxon>
        <taxon>Pseudomonadota</taxon>
        <taxon>Gammaproteobacteria</taxon>
        <taxon>Pseudomonadales</taxon>
        <taxon>Pseudomonadaceae</taxon>
        <taxon>Pseudomonas</taxon>
    </lineage>
</organism>
<evidence type="ECO:0000313" key="3">
    <source>
        <dbReference type="Proteomes" id="UP000036955"/>
    </source>
</evidence>
<accession>A0A0L1LRS2</accession>
<reference evidence="2 3" key="1">
    <citation type="submission" date="2015-06" db="EMBL/GenBank/DDBJ databases">
        <authorList>
            <person name="Hoefler B.C."/>
            <person name="Straight P.D."/>
        </authorList>
    </citation>
    <scope>NUCLEOTIDE SEQUENCE [LARGE SCALE GENOMIC DNA]</scope>
    <source>
        <strain evidence="2 3">Riq4</strain>
    </source>
</reference>
<dbReference type="PANTHER" id="PTHR22617">
    <property type="entry name" value="CHEMOTAXIS SENSOR HISTIDINE KINASE-RELATED"/>
    <property type="match status" value="1"/>
</dbReference>
<dbReference type="InterPro" id="IPR002545">
    <property type="entry name" value="CheW-lke_dom"/>
</dbReference>
<feature type="domain" description="CheW-like" evidence="1">
    <location>
        <begin position="16"/>
        <end position="160"/>
    </location>
</feature>
<dbReference type="SMART" id="SM00260">
    <property type="entry name" value="CheW"/>
    <property type="match status" value="1"/>
</dbReference>
<dbReference type="InterPro" id="IPR036061">
    <property type="entry name" value="CheW-like_dom_sf"/>
</dbReference>